<name>A0ABY7Q622_9ACTN</name>
<organism evidence="2 3">
    <name type="scientific">Kitasatospora cathayae</name>
    <dbReference type="NCBI Taxonomy" id="3004092"/>
    <lineage>
        <taxon>Bacteria</taxon>
        <taxon>Bacillati</taxon>
        <taxon>Actinomycetota</taxon>
        <taxon>Actinomycetes</taxon>
        <taxon>Kitasatosporales</taxon>
        <taxon>Streptomycetaceae</taxon>
        <taxon>Kitasatospora</taxon>
    </lineage>
</organism>
<protein>
    <submittedName>
        <fullName evidence="2">Uncharacterized protein</fullName>
    </submittedName>
</protein>
<dbReference type="EMBL" id="CP115450">
    <property type="protein sequence ID" value="WBP88115.1"/>
    <property type="molecule type" value="Genomic_DNA"/>
</dbReference>
<keyword evidence="3" id="KW-1185">Reference proteome</keyword>
<feature type="region of interest" description="Disordered" evidence="1">
    <location>
        <begin position="239"/>
        <end position="326"/>
    </location>
</feature>
<evidence type="ECO:0000256" key="1">
    <source>
        <dbReference type="SAM" id="MobiDB-lite"/>
    </source>
</evidence>
<sequence length="326" mass="31224">MSTNRSRRIDRDAAEQLLGGAVAAPSAGQDASLTGPDGPGQLARVLAAAAAPATAAELAGEEAALAAFREASLTPDPVVTPIRRRSMATAALARAFSTKAAAAVLGATALCGVAVAAGTGNWQSALGGGSSEPEHTVATSGSPSGSTRSATGNTGSASPNGSARPSTGASADPHGLAPSDPASPGGNGVHPAPPAALVPLCQSFADRTAKGEHPRQLAADPVFAQLIAAAGGADGVPDFCGGSLSRPGGDHQGTGGQPGTAGHGGSGTGSGASKGNANGDTNGQDTSGVKPGKGGVTLPSPSAVPTPPNVHPSRTGPSEDDQSTRR</sequence>
<dbReference type="RefSeq" id="WP_270146086.1">
    <property type="nucleotide sequence ID" value="NZ_CP115450.1"/>
</dbReference>
<reference evidence="3" key="1">
    <citation type="submission" date="2022-12" db="EMBL/GenBank/DDBJ databases">
        <authorList>
            <person name="Mo P."/>
        </authorList>
    </citation>
    <scope>NUCLEOTIDE SEQUENCE [LARGE SCALE GENOMIC DNA]</scope>
    <source>
        <strain evidence="3">HUAS 3-15</strain>
    </source>
</reference>
<feature type="compositionally biased region" description="Gly residues" evidence="1">
    <location>
        <begin position="250"/>
        <end position="272"/>
    </location>
</feature>
<gene>
    <name evidence="2" type="ORF">O1G21_21300</name>
</gene>
<feature type="region of interest" description="Disordered" evidence="1">
    <location>
        <begin position="125"/>
        <end position="194"/>
    </location>
</feature>
<evidence type="ECO:0000313" key="2">
    <source>
        <dbReference type="EMBL" id="WBP88115.1"/>
    </source>
</evidence>
<feature type="compositionally biased region" description="Polar residues" evidence="1">
    <location>
        <begin position="137"/>
        <end position="169"/>
    </location>
</feature>
<dbReference type="Proteomes" id="UP001212821">
    <property type="component" value="Chromosome"/>
</dbReference>
<accession>A0ABY7Q622</accession>
<proteinExistence type="predicted"/>
<evidence type="ECO:0000313" key="3">
    <source>
        <dbReference type="Proteomes" id="UP001212821"/>
    </source>
</evidence>